<reference evidence="1 2" key="1">
    <citation type="submission" date="2020-10" db="EMBL/GenBank/DDBJ databases">
        <title>Sequencing the genomes of 1000 actinobacteria strains.</title>
        <authorList>
            <person name="Klenk H.-P."/>
        </authorList>
    </citation>
    <scope>NUCLEOTIDE SEQUENCE [LARGE SCALE GENOMIC DNA]</scope>
    <source>
        <strain evidence="1 2">DSM 43748</strain>
    </source>
</reference>
<keyword evidence="2" id="KW-1185">Reference proteome</keyword>
<organism evidence="1 2">
    <name type="scientific">Nonomuraea africana</name>
    <dbReference type="NCBI Taxonomy" id="46171"/>
    <lineage>
        <taxon>Bacteria</taxon>
        <taxon>Bacillati</taxon>
        <taxon>Actinomycetota</taxon>
        <taxon>Actinomycetes</taxon>
        <taxon>Streptosporangiales</taxon>
        <taxon>Streptosporangiaceae</taxon>
        <taxon>Nonomuraea</taxon>
    </lineage>
</organism>
<evidence type="ECO:0000313" key="2">
    <source>
        <dbReference type="Proteomes" id="UP000661607"/>
    </source>
</evidence>
<dbReference type="Proteomes" id="UP000661607">
    <property type="component" value="Unassembled WGS sequence"/>
</dbReference>
<accession>A0ABR9KQU8</accession>
<dbReference type="RefSeq" id="WP_192778788.1">
    <property type="nucleotide sequence ID" value="NZ_BAAASY010000008.1"/>
</dbReference>
<sequence length="69" mass="7976">MFDDGISDERHQRERSPAGIGLYRHPFELALDPLDLPFHSDRVRFKVHVVPGDPQHFTTPEPVDQEETP</sequence>
<evidence type="ECO:0000313" key="1">
    <source>
        <dbReference type="EMBL" id="MBE1564399.1"/>
    </source>
</evidence>
<comment type="caution">
    <text evidence="1">The sequence shown here is derived from an EMBL/GenBank/DDBJ whole genome shotgun (WGS) entry which is preliminary data.</text>
</comment>
<protein>
    <submittedName>
        <fullName evidence="1">Uncharacterized protein</fullName>
    </submittedName>
</protein>
<name>A0ABR9KQU8_9ACTN</name>
<dbReference type="EMBL" id="JADBEF010000001">
    <property type="protein sequence ID" value="MBE1564399.1"/>
    <property type="molecule type" value="Genomic_DNA"/>
</dbReference>
<gene>
    <name evidence="1" type="ORF">H4W81_007178</name>
</gene>
<proteinExistence type="predicted"/>